<reference evidence="1" key="1">
    <citation type="submission" date="2018-11" db="EMBL/GenBank/DDBJ databases">
        <authorList>
            <person name="Alioto T."/>
            <person name="Alioto T."/>
        </authorList>
    </citation>
    <scope>NUCLEOTIDE SEQUENCE</scope>
</reference>
<proteinExistence type="predicted"/>
<organism evidence="1 2">
    <name type="scientific">Mytilus galloprovincialis</name>
    <name type="common">Mediterranean mussel</name>
    <dbReference type="NCBI Taxonomy" id="29158"/>
    <lineage>
        <taxon>Eukaryota</taxon>
        <taxon>Metazoa</taxon>
        <taxon>Spiralia</taxon>
        <taxon>Lophotrochozoa</taxon>
        <taxon>Mollusca</taxon>
        <taxon>Bivalvia</taxon>
        <taxon>Autobranchia</taxon>
        <taxon>Pteriomorphia</taxon>
        <taxon>Mytilida</taxon>
        <taxon>Mytiloidea</taxon>
        <taxon>Mytilidae</taxon>
        <taxon>Mytilinae</taxon>
        <taxon>Mytilus</taxon>
    </lineage>
</organism>
<gene>
    <name evidence="1" type="ORF">MGAL_10B026806</name>
</gene>
<evidence type="ECO:0000313" key="1">
    <source>
        <dbReference type="EMBL" id="VDI81238.1"/>
    </source>
</evidence>
<name>A0A8B6HL93_MYTGA</name>
<keyword evidence="2" id="KW-1185">Reference proteome</keyword>
<comment type="caution">
    <text evidence="1">The sequence shown here is derived from an EMBL/GenBank/DDBJ whole genome shotgun (WGS) entry which is preliminary data.</text>
</comment>
<dbReference type="Proteomes" id="UP000596742">
    <property type="component" value="Unassembled WGS sequence"/>
</dbReference>
<dbReference type="EMBL" id="UYJE01010246">
    <property type="protein sequence ID" value="VDI81238.1"/>
    <property type="molecule type" value="Genomic_DNA"/>
</dbReference>
<dbReference type="AlphaFoldDB" id="A0A8B6HL93"/>
<sequence>MGMWPYKTRVLLQDQMTFLVKSRLQNITVKHVQCTHIYIGEWQDLQKLSKSCENDPGLNPNTESISQVQTTSSKVCVRVKAGIGDILNIYGECIIQAV</sequence>
<protein>
    <submittedName>
        <fullName evidence="1">Uncharacterized protein</fullName>
    </submittedName>
</protein>
<accession>A0A8B6HL93</accession>
<evidence type="ECO:0000313" key="2">
    <source>
        <dbReference type="Proteomes" id="UP000596742"/>
    </source>
</evidence>